<feature type="compositionally biased region" description="Acidic residues" evidence="1">
    <location>
        <begin position="157"/>
        <end position="174"/>
    </location>
</feature>
<feature type="compositionally biased region" description="Acidic residues" evidence="1">
    <location>
        <begin position="217"/>
        <end position="226"/>
    </location>
</feature>
<evidence type="ECO:0000313" key="4">
    <source>
        <dbReference type="Proteomes" id="UP000320333"/>
    </source>
</evidence>
<feature type="compositionally biased region" description="Basic residues" evidence="1">
    <location>
        <begin position="63"/>
        <end position="79"/>
    </location>
</feature>
<dbReference type="PROSITE" id="PS50174">
    <property type="entry name" value="G_PATCH"/>
    <property type="match status" value="1"/>
</dbReference>
<dbReference type="Pfam" id="PF01585">
    <property type="entry name" value="G-patch"/>
    <property type="match status" value="1"/>
</dbReference>
<dbReference type="Gene3D" id="3.40.50.1240">
    <property type="entry name" value="Phosphoglycerate mutase-like"/>
    <property type="match status" value="1"/>
</dbReference>
<feature type="region of interest" description="Disordered" evidence="1">
    <location>
        <begin position="423"/>
        <end position="465"/>
    </location>
</feature>
<name>A0A507FN81_9FUNG</name>
<dbReference type="AlphaFoldDB" id="A0A507FN81"/>
<accession>A0A507FN81</accession>
<feature type="compositionally biased region" description="Polar residues" evidence="1">
    <location>
        <begin position="488"/>
        <end position="497"/>
    </location>
</feature>
<feature type="region of interest" description="Disordered" evidence="1">
    <location>
        <begin position="29"/>
        <end position="108"/>
    </location>
</feature>
<protein>
    <recommendedName>
        <fullName evidence="2">G-patch domain-containing protein</fullName>
    </recommendedName>
</protein>
<proteinExistence type="predicted"/>
<evidence type="ECO:0000313" key="3">
    <source>
        <dbReference type="EMBL" id="TPX77879.1"/>
    </source>
</evidence>
<dbReference type="SUPFAM" id="SSF82708">
    <property type="entry name" value="R3H domain"/>
    <property type="match status" value="1"/>
</dbReference>
<keyword evidence="4" id="KW-1185">Reference proteome</keyword>
<feature type="region of interest" description="Disordered" evidence="1">
    <location>
        <begin position="157"/>
        <end position="190"/>
    </location>
</feature>
<evidence type="ECO:0000256" key="1">
    <source>
        <dbReference type="SAM" id="MobiDB-lite"/>
    </source>
</evidence>
<dbReference type="GO" id="GO:0003676">
    <property type="term" value="F:nucleic acid binding"/>
    <property type="evidence" value="ECO:0007669"/>
    <property type="project" value="InterPro"/>
</dbReference>
<feature type="compositionally biased region" description="Polar residues" evidence="1">
    <location>
        <begin position="510"/>
        <end position="521"/>
    </location>
</feature>
<dbReference type="InterPro" id="IPR029033">
    <property type="entry name" value="His_PPase_superfam"/>
</dbReference>
<feature type="compositionally biased region" description="Low complexity" evidence="1">
    <location>
        <begin position="227"/>
        <end position="238"/>
    </location>
</feature>
<dbReference type="STRING" id="246404.A0A507FN81"/>
<dbReference type="InterPro" id="IPR036867">
    <property type="entry name" value="R3H_dom_sf"/>
</dbReference>
<dbReference type="InterPro" id="IPR051189">
    <property type="entry name" value="Splicing_assoc_domain"/>
</dbReference>
<feature type="region of interest" description="Disordered" evidence="1">
    <location>
        <begin position="217"/>
        <end position="252"/>
    </location>
</feature>
<dbReference type="InterPro" id="IPR000467">
    <property type="entry name" value="G_patch_dom"/>
</dbReference>
<dbReference type="PANTHER" id="PTHR14195">
    <property type="entry name" value="G PATCH DOMAIN CONTAINING PROTEIN 2"/>
    <property type="match status" value="1"/>
</dbReference>
<feature type="domain" description="G-patch" evidence="2">
    <location>
        <begin position="466"/>
        <end position="496"/>
    </location>
</feature>
<dbReference type="Proteomes" id="UP000320333">
    <property type="component" value="Unassembled WGS sequence"/>
</dbReference>
<evidence type="ECO:0000259" key="2">
    <source>
        <dbReference type="PROSITE" id="PS50174"/>
    </source>
</evidence>
<feature type="region of interest" description="Disordered" evidence="1">
    <location>
        <begin position="484"/>
        <end position="527"/>
    </location>
</feature>
<dbReference type="EMBL" id="QEAP01000012">
    <property type="protein sequence ID" value="TPX77879.1"/>
    <property type="molecule type" value="Genomic_DNA"/>
</dbReference>
<dbReference type="SUPFAM" id="SSF53254">
    <property type="entry name" value="Phosphoglycerate mutase-like"/>
    <property type="match status" value="1"/>
</dbReference>
<gene>
    <name evidence="3" type="ORF">CcCBS67573_g00850</name>
</gene>
<comment type="caution">
    <text evidence="3">The sequence shown here is derived from an EMBL/GenBank/DDBJ whole genome shotgun (WGS) entry which is preliminary data.</text>
</comment>
<reference evidence="3 4" key="1">
    <citation type="journal article" date="2019" name="Sci. Rep.">
        <title>Comparative genomics of chytrid fungi reveal insights into the obligate biotrophic and pathogenic lifestyle of Synchytrium endobioticum.</title>
        <authorList>
            <person name="van de Vossenberg B.T.L.H."/>
            <person name="Warris S."/>
            <person name="Nguyen H.D.T."/>
            <person name="van Gent-Pelzer M.P.E."/>
            <person name="Joly D.L."/>
            <person name="van de Geest H.C."/>
            <person name="Bonants P.J.M."/>
            <person name="Smith D.S."/>
            <person name="Levesque C.A."/>
            <person name="van der Lee T.A.J."/>
        </authorList>
    </citation>
    <scope>NUCLEOTIDE SEQUENCE [LARGE SCALE GENOMIC DNA]</scope>
    <source>
        <strain evidence="3 4">CBS 675.73</strain>
    </source>
</reference>
<feature type="compositionally biased region" description="Low complexity" evidence="1">
    <location>
        <begin position="453"/>
        <end position="465"/>
    </location>
</feature>
<dbReference type="Gene3D" id="3.30.1370.50">
    <property type="entry name" value="R3H-like domain"/>
    <property type="match status" value="1"/>
</dbReference>
<dbReference type="CDD" id="cd02325">
    <property type="entry name" value="R3H"/>
    <property type="match status" value="1"/>
</dbReference>
<sequence>MDDLFVIDRKGATPAPTVFVGATSSVTFSHIQTRPENPKQPRKPRQPQTLSTTRPFSDTPRQEKRKKGKGKFKGPRKHNFGFEAEESIAGIDWRGPPPADPYANRSLSEDQETIRDYMENMDMDGIGTNVSLLADMRGSGVGGLDSDSDEVIAVEEQQEIDSDSDADSDDDDDAHLDTPSSVKTPKRKEALPESGFYESLTKLHDANILVDLYVDSNSDESSEDESGSISESDAIDISAVRIEGDSDGDEGTQKVLRKKYEGFVEFPVCEDDGQFLRSSAKTISAKGRKKQKLLEKKLKRGKDANLLAALKEEQIRIAHHVAKKKKGDAISPELIQILHRINKTMYDFVQANPPLESMQLPPMAQALRNLSKSMAAQYGLVPRVRGSHGEKRVILNRSGHRTRVPADWKNVVGRVISQNKGILKGNTWSGKKDGGSKLKRPPGAPDDRAVPRPGDVVGDGAAPVGEDNLGHKMMLLMGWTPGAGLGSGNRQRGQTNAAAPEDDGAEGMVENSSVSKDSGSPTVDAGVKGASIETSVGTVLMEPITVTVRSRHRGLGFEYKVLKSPVLKAISKDFVFVKGQTTKLYFYKHSTMLINTLILSAWTTLALAAAGFQPANPLQEPILAAESDTLESPVLPISSTKGLIYLIKHGEKSSNIEDHNLNPRGKKRAKCLAEKFAAQGWKGGVFCPSYGKNGARIRSCQTVAPLAKAANVPLNHKFKVDDVAGIAEEMVRQARSGAVLMSWQHDYLAEIASTLAGREITYPKGQFDILWMFNVETGEFVQGKQGC</sequence>
<organism evidence="3 4">
    <name type="scientific">Chytriomyces confervae</name>
    <dbReference type="NCBI Taxonomy" id="246404"/>
    <lineage>
        <taxon>Eukaryota</taxon>
        <taxon>Fungi</taxon>
        <taxon>Fungi incertae sedis</taxon>
        <taxon>Chytridiomycota</taxon>
        <taxon>Chytridiomycota incertae sedis</taxon>
        <taxon>Chytridiomycetes</taxon>
        <taxon>Chytridiales</taxon>
        <taxon>Chytriomycetaceae</taxon>
        <taxon>Chytriomyces</taxon>
    </lineage>
</organism>
<dbReference type="OrthoDB" id="21470at2759"/>